<protein>
    <recommendedName>
        <fullName evidence="2">Transglycosylase SLT domain-containing protein</fullName>
    </recommendedName>
</protein>
<evidence type="ECO:0000313" key="3">
    <source>
        <dbReference type="EMBL" id="PSR26186.1"/>
    </source>
</evidence>
<dbReference type="Pfam" id="PF01464">
    <property type="entry name" value="SLT"/>
    <property type="match status" value="1"/>
</dbReference>
<accession>A0A2T2WVD6</accession>
<keyword evidence="1" id="KW-0812">Transmembrane</keyword>
<name>A0A2T2WVD6_9FIRM</name>
<evidence type="ECO:0000256" key="1">
    <source>
        <dbReference type="SAM" id="Phobius"/>
    </source>
</evidence>
<dbReference type="Proteomes" id="UP000242699">
    <property type="component" value="Unassembled WGS sequence"/>
</dbReference>
<dbReference type="InterPro" id="IPR023346">
    <property type="entry name" value="Lysozyme-like_dom_sf"/>
</dbReference>
<dbReference type="InterPro" id="IPR008258">
    <property type="entry name" value="Transglycosylase_SLT_dom_1"/>
</dbReference>
<gene>
    <name evidence="3" type="ORF">C7B43_14590</name>
</gene>
<feature type="domain" description="Transglycosylase SLT" evidence="2">
    <location>
        <begin position="379"/>
        <end position="480"/>
    </location>
</feature>
<reference evidence="3 4" key="1">
    <citation type="journal article" date="2014" name="BMC Genomics">
        <title>Comparison of environmental and isolate Sulfobacillus genomes reveals diverse carbon, sulfur, nitrogen, and hydrogen metabolisms.</title>
        <authorList>
            <person name="Justice N.B."/>
            <person name="Norman A."/>
            <person name="Brown C.T."/>
            <person name="Singh A."/>
            <person name="Thomas B.C."/>
            <person name="Banfield J.F."/>
        </authorList>
    </citation>
    <scope>NUCLEOTIDE SEQUENCE [LARGE SCALE GENOMIC DNA]</scope>
    <source>
        <strain evidence="3">AMDSBA1</strain>
    </source>
</reference>
<keyword evidence="1" id="KW-1133">Transmembrane helix</keyword>
<dbReference type="SUPFAM" id="SSF53955">
    <property type="entry name" value="Lysozyme-like"/>
    <property type="match status" value="1"/>
</dbReference>
<keyword evidence="1" id="KW-0472">Membrane</keyword>
<proteinExistence type="predicted"/>
<dbReference type="AlphaFoldDB" id="A0A2T2WVD6"/>
<organism evidence="3 4">
    <name type="scientific">Sulfobacillus benefaciens</name>
    <dbReference type="NCBI Taxonomy" id="453960"/>
    <lineage>
        <taxon>Bacteria</taxon>
        <taxon>Bacillati</taxon>
        <taxon>Bacillota</taxon>
        <taxon>Clostridia</taxon>
        <taxon>Eubacteriales</taxon>
        <taxon>Clostridiales Family XVII. Incertae Sedis</taxon>
        <taxon>Sulfobacillus</taxon>
    </lineage>
</organism>
<dbReference type="EMBL" id="PXYT01000040">
    <property type="protein sequence ID" value="PSR26186.1"/>
    <property type="molecule type" value="Genomic_DNA"/>
</dbReference>
<sequence>MNVKSLAKRRLMWWLLGLGLGVGLPILGWLALFFVVIMAFFMVFGGLAYHAQKVPPPLPDHAAYSTQWLNLIQHVDAANSFMTQYPAVWWVGDIQAASGGMPLDRTRPGGYGLYDLPHSQEMGRPLLATNAFALDLREHSVAQNLQATLDGVGTTLVPSRSNWAQTVRTNVNTLEQGPQIVALPVLTDWAAVTTNPVAKRFGTTPATSTVEWVYPKTHPILVMATGSAPIGNKYKLNWTPPYKVCPPPPPHAKKPPPCYWVYDQVTGRDILGPMSMQLKSSSGQIVPMVPVEGDSKQSAHVHDGFIFNHAVFYVTTSKVLVNKTHPATITAKWFGGLTASTTLPGSGFGSGHGGPVGPAPPPGSPGTLLQIYKRYKAAIDAASAATGVPIPWLVAEAYVESKGVDYTYQGPSVACGVWQMFSPGSFTQYSPPGTPVSACDIVADEAPAAAGFLAALHGEFGTWRSASAAYYGGPGNVQNSGVTYGMPWSQASGRLNWVPSPGAGNNLTMTEYADEVYANAVAFAKEEHMPINF</sequence>
<evidence type="ECO:0000259" key="2">
    <source>
        <dbReference type="Pfam" id="PF01464"/>
    </source>
</evidence>
<feature type="transmembrane region" description="Helical" evidence="1">
    <location>
        <begin position="12"/>
        <end position="45"/>
    </location>
</feature>
<dbReference type="Gene3D" id="1.10.530.10">
    <property type="match status" value="1"/>
</dbReference>
<evidence type="ECO:0000313" key="4">
    <source>
        <dbReference type="Proteomes" id="UP000242699"/>
    </source>
</evidence>
<comment type="caution">
    <text evidence="3">The sequence shown here is derived from an EMBL/GenBank/DDBJ whole genome shotgun (WGS) entry which is preliminary data.</text>
</comment>